<name>A0A167RCP4_9HYPO</name>
<dbReference type="EMBL" id="AZHD01000012">
    <property type="protein sequence ID" value="OAA58469.1"/>
    <property type="molecule type" value="Genomic_DNA"/>
</dbReference>
<dbReference type="PANTHER" id="PTHR35910">
    <property type="entry name" value="2EXR DOMAIN-CONTAINING PROTEIN"/>
    <property type="match status" value="1"/>
</dbReference>
<dbReference type="PANTHER" id="PTHR35910:SF6">
    <property type="entry name" value="2EXR DOMAIN-CONTAINING PROTEIN"/>
    <property type="match status" value="1"/>
</dbReference>
<dbReference type="InterPro" id="IPR045518">
    <property type="entry name" value="2EXR"/>
</dbReference>
<dbReference type="OrthoDB" id="3546385at2759"/>
<dbReference type="AlphaFoldDB" id="A0A167RCP4"/>
<evidence type="ECO:0000313" key="4">
    <source>
        <dbReference type="Proteomes" id="UP000076874"/>
    </source>
</evidence>
<comment type="caution">
    <text evidence="3">The sequence shown here is derived from an EMBL/GenBank/DDBJ whole genome shotgun (WGS) entry which is preliminary data.</text>
</comment>
<feature type="compositionally biased region" description="Acidic residues" evidence="1">
    <location>
        <begin position="421"/>
        <end position="460"/>
    </location>
</feature>
<organism evidence="3 4">
    <name type="scientific">Niveomyces insectorum RCEF 264</name>
    <dbReference type="NCBI Taxonomy" id="1081102"/>
    <lineage>
        <taxon>Eukaryota</taxon>
        <taxon>Fungi</taxon>
        <taxon>Dikarya</taxon>
        <taxon>Ascomycota</taxon>
        <taxon>Pezizomycotina</taxon>
        <taxon>Sordariomycetes</taxon>
        <taxon>Hypocreomycetidae</taxon>
        <taxon>Hypocreales</taxon>
        <taxon>Cordycipitaceae</taxon>
        <taxon>Niveomyces</taxon>
    </lineage>
</organism>
<feature type="compositionally biased region" description="Low complexity" evidence="1">
    <location>
        <begin position="29"/>
        <end position="40"/>
    </location>
</feature>
<feature type="compositionally biased region" description="Basic residues" evidence="1">
    <location>
        <begin position="1"/>
        <end position="12"/>
    </location>
</feature>
<keyword evidence="4" id="KW-1185">Reference proteome</keyword>
<reference evidence="3 4" key="1">
    <citation type="journal article" date="2016" name="Genome Biol. Evol.">
        <title>Divergent and convergent evolution of fungal pathogenicity.</title>
        <authorList>
            <person name="Shang Y."/>
            <person name="Xiao G."/>
            <person name="Zheng P."/>
            <person name="Cen K."/>
            <person name="Zhan S."/>
            <person name="Wang C."/>
        </authorList>
    </citation>
    <scope>NUCLEOTIDE SEQUENCE [LARGE SCALE GENOMIC DNA]</scope>
    <source>
        <strain evidence="3 4">RCEF 264</strain>
    </source>
</reference>
<feature type="domain" description="2EXR" evidence="2">
    <location>
        <begin position="99"/>
        <end position="210"/>
    </location>
</feature>
<feature type="compositionally biased region" description="Pro residues" evidence="1">
    <location>
        <begin position="41"/>
        <end position="62"/>
    </location>
</feature>
<protein>
    <recommendedName>
        <fullName evidence="2">2EXR domain-containing protein</fullName>
    </recommendedName>
</protein>
<evidence type="ECO:0000259" key="2">
    <source>
        <dbReference type="Pfam" id="PF20150"/>
    </source>
</evidence>
<gene>
    <name evidence="3" type="ORF">SPI_06542</name>
</gene>
<accession>A0A167RCP4</accession>
<sequence>METRARLAKRRQLNSGEYSAVNIEDEAESSSALPSPSLLPTLPPFSPRTPDLPPATLTPPPTTMSSSVPDACSLLSAISTKPTAEAVASSAESDTPPAFPKFQELPPELRVCVWRAWRQMAAQPVHPLRVRLYRGYEPTASCRSGHKRQGSRKSVPRLTAMPDLGPATKWRRDLLCVCREARYEFLREWHTPLVLDREHVLHIDPAHDIVFFDIANPFVVDDLVDLHTKGTPPAFLHAIGHIAFDMPPQLPHWSLNSRMRLDPRLDLLLCFANLHSISLVNFGTFRPEMDWDDRDDVAWFLSRSRSHLVHFRGFPALAGVNYAKQCAVGRRTGRGRARHDCVICTIHKCVYVRDFLRNQTPAFVQRPELTEDQNAWLAGLSFHTLVLSTPEMAGILEEYDGGQSDDERGDEDGLDGHYGIDDDDSDGDVEDDDDDEEDVDDNDNDNDNDDENENDDDGDD</sequence>
<feature type="region of interest" description="Disordered" evidence="1">
    <location>
        <begin position="399"/>
        <end position="460"/>
    </location>
</feature>
<evidence type="ECO:0000256" key="1">
    <source>
        <dbReference type="SAM" id="MobiDB-lite"/>
    </source>
</evidence>
<feature type="compositionally biased region" description="Acidic residues" evidence="1">
    <location>
        <begin position="399"/>
        <end position="413"/>
    </location>
</feature>
<dbReference type="Pfam" id="PF20150">
    <property type="entry name" value="2EXR"/>
    <property type="match status" value="1"/>
</dbReference>
<dbReference type="Proteomes" id="UP000076874">
    <property type="component" value="Unassembled WGS sequence"/>
</dbReference>
<feature type="region of interest" description="Disordered" evidence="1">
    <location>
        <begin position="1"/>
        <end position="69"/>
    </location>
</feature>
<proteinExistence type="predicted"/>
<evidence type="ECO:0000313" key="3">
    <source>
        <dbReference type="EMBL" id="OAA58469.1"/>
    </source>
</evidence>